<comment type="catalytic activity">
    <reaction evidence="6">
        <text>D-fructose + ATP = D-fructose 6-phosphate + ADP + H(+)</text>
        <dbReference type="Rhea" id="RHEA:16125"/>
        <dbReference type="ChEBI" id="CHEBI:15378"/>
        <dbReference type="ChEBI" id="CHEBI:30616"/>
        <dbReference type="ChEBI" id="CHEBI:37721"/>
        <dbReference type="ChEBI" id="CHEBI:61527"/>
        <dbReference type="ChEBI" id="CHEBI:456216"/>
        <dbReference type="EC" id="2.7.1.4"/>
    </reaction>
</comment>
<dbReference type="InterPro" id="IPR043129">
    <property type="entry name" value="ATPase_NBD"/>
</dbReference>
<proteinExistence type="predicted"/>
<dbReference type="Gene3D" id="3.30.420.40">
    <property type="match status" value="2"/>
</dbReference>
<keyword evidence="4" id="KW-0460">Magnesium</keyword>
<evidence type="ECO:0000256" key="2">
    <source>
        <dbReference type="ARBA" id="ARBA00022723"/>
    </source>
</evidence>
<evidence type="ECO:0000256" key="4">
    <source>
        <dbReference type="ARBA" id="ARBA00022842"/>
    </source>
</evidence>
<dbReference type="EMBL" id="JAVDRD010000001">
    <property type="protein sequence ID" value="MDR6509818.1"/>
    <property type="molecule type" value="Genomic_DNA"/>
</dbReference>
<organism evidence="7 8">
    <name type="scientific">Novosphingobium capsulatum</name>
    <dbReference type="NCBI Taxonomy" id="13688"/>
    <lineage>
        <taxon>Bacteria</taxon>
        <taxon>Pseudomonadati</taxon>
        <taxon>Pseudomonadota</taxon>
        <taxon>Alphaproteobacteria</taxon>
        <taxon>Sphingomonadales</taxon>
        <taxon>Sphingomonadaceae</taxon>
        <taxon>Novosphingobium</taxon>
    </lineage>
</organism>
<dbReference type="Proteomes" id="UP001184150">
    <property type="component" value="Unassembled WGS sequence"/>
</dbReference>
<dbReference type="RefSeq" id="WP_309804384.1">
    <property type="nucleotide sequence ID" value="NZ_JAVDRD010000001.1"/>
</dbReference>
<comment type="cofactor">
    <cofactor evidence="1">
        <name>Mg(2+)</name>
        <dbReference type="ChEBI" id="CHEBI:18420"/>
    </cofactor>
</comment>
<comment type="caution">
    <text evidence="7">The sequence shown here is derived from an EMBL/GenBank/DDBJ whole genome shotgun (WGS) entry which is preliminary data.</text>
</comment>
<dbReference type="PANTHER" id="PTHR42742">
    <property type="entry name" value="TRANSCRIPTIONAL REPRESSOR MPRA"/>
    <property type="match status" value="1"/>
</dbReference>
<gene>
    <name evidence="7" type="ORF">J2792_000658</name>
</gene>
<protein>
    <recommendedName>
        <fullName evidence="5">fructokinase</fullName>
        <ecNumber evidence="5">2.7.1.4</ecNumber>
    </recommendedName>
</protein>
<evidence type="ECO:0000256" key="1">
    <source>
        <dbReference type="ARBA" id="ARBA00001946"/>
    </source>
</evidence>
<dbReference type="InterPro" id="IPR000600">
    <property type="entry name" value="ROK"/>
</dbReference>
<dbReference type="EC" id="2.7.1.4" evidence="5"/>
<evidence type="ECO:0000313" key="7">
    <source>
        <dbReference type="EMBL" id="MDR6509818.1"/>
    </source>
</evidence>
<reference evidence="7 8" key="1">
    <citation type="submission" date="2023-07" db="EMBL/GenBank/DDBJ databases">
        <title>Sorghum-associated microbial communities from plants grown in Nebraska, USA.</title>
        <authorList>
            <person name="Schachtman D."/>
        </authorList>
    </citation>
    <scope>NUCLEOTIDE SEQUENCE [LARGE SCALE GENOMIC DNA]</scope>
    <source>
        <strain evidence="7 8">DS1027</strain>
    </source>
</reference>
<evidence type="ECO:0000313" key="8">
    <source>
        <dbReference type="Proteomes" id="UP001184150"/>
    </source>
</evidence>
<sequence length="309" mass="31681">MPAAPLNGAPLIGAIEAGGTKFIAALATPEGEILARTRIPTQTPETCFPALADFFAAAQEEHGPVAAFGVASFGPIDIDPTSPTYGTFTTTPKPGWQGARFHDVLGSFGAPIVVDTDVNGACLGEWMKGAGQGCRTLAYTTIGTGVGTGVVSHGRSLMGISHFESGHILPPHDRTLDPFAGSCPYHGDCLEGLASGPAIEKRWGKSLDQLAGDSAAIDLIGGYIAHLAASLVLLQMPDRLIFGGGVMKAPGLVESVRRQTEAKLNGYVSHPRLDAGLETYIVTPGLGDDAGITGAIALGCQALDVALPG</sequence>
<dbReference type="InterPro" id="IPR051804">
    <property type="entry name" value="Carb_Metab_Reg_Kinase/Isom"/>
</dbReference>
<keyword evidence="3" id="KW-0862">Zinc</keyword>
<evidence type="ECO:0000256" key="3">
    <source>
        <dbReference type="ARBA" id="ARBA00022833"/>
    </source>
</evidence>
<keyword evidence="7" id="KW-0808">Transferase</keyword>
<keyword evidence="8" id="KW-1185">Reference proteome</keyword>
<dbReference type="SUPFAM" id="SSF53067">
    <property type="entry name" value="Actin-like ATPase domain"/>
    <property type="match status" value="1"/>
</dbReference>
<keyword evidence="2" id="KW-0479">Metal-binding</keyword>
<dbReference type="GO" id="GO:0008865">
    <property type="term" value="F:fructokinase activity"/>
    <property type="evidence" value="ECO:0007669"/>
    <property type="project" value="UniProtKB-EC"/>
</dbReference>
<name>A0ABU1MI16_9SPHN</name>
<evidence type="ECO:0000256" key="6">
    <source>
        <dbReference type="ARBA" id="ARBA00048451"/>
    </source>
</evidence>
<dbReference type="PANTHER" id="PTHR42742:SF3">
    <property type="entry name" value="FRUCTOKINASE"/>
    <property type="match status" value="1"/>
</dbReference>
<dbReference type="Pfam" id="PF00480">
    <property type="entry name" value="ROK"/>
    <property type="match status" value="1"/>
</dbReference>
<accession>A0ABU1MI16</accession>
<evidence type="ECO:0000256" key="5">
    <source>
        <dbReference type="ARBA" id="ARBA00038887"/>
    </source>
</evidence>
<dbReference type="CDD" id="cd24067">
    <property type="entry name" value="ASKHA_NBD_ROK_BsFRK-like"/>
    <property type="match status" value="1"/>
</dbReference>